<feature type="compositionally biased region" description="Basic and acidic residues" evidence="1">
    <location>
        <begin position="27"/>
        <end position="39"/>
    </location>
</feature>
<dbReference type="GeneID" id="109409561"/>
<organism evidence="2 3">
    <name type="scientific">Aedes albopictus</name>
    <name type="common">Asian tiger mosquito</name>
    <name type="synonym">Stegomyia albopicta</name>
    <dbReference type="NCBI Taxonomy" id="7160"/>
    <lineage>
        <taxon>Eukaryota</taxon>
        <taxon>Metazoa</taxon>
        <taxon>Ecdysozoa</taxon>
        <taxon>Arthropoda</taxon>
        <taxon>Hexapoda</taxon>
        <taxon>Insecta</taxon>
        <taxon>Pterygota</taxon>
        <taxon>Neoptera</taxon>
        <taxon>Endopterygota</taxon>
        <taxon>Diptera</taxon>
        <taxon>Nematocera</taxon>
        <taxon>Culicoidea</taxon>
        <taxon>Culicidae</taxon>
        <taxon>Culicinae</taxon>
        <taxon>Aedini</taxon>
        <taxon>Aedes</taxon>
        <taxon>Stegomyia</taxon>
    </lineage>
</organism>
<feature type="compositionally biased region" description="Basic and acidic residues" evidence="1">
    <location>
        <begin position="114"/>
        <end position="196"/>
    </location>
</feature>
<reference evidence="2" key="2">
    <citation type="submission" date="2025-05" db="UniProtKB">
        <authorList>
            <consortium name="EnsemblMetazoa"/>
        </authorList>
    </citation>
    <scope>IDENTIFICATION</scope>
    <source>
        <strain evidence="2">Foshan</strain>
    </source>
</reference>
<feature type="compositionally biased region" description="Polar residues" evidence="1">
    <location>
        <begin position="1274"/>
        <end position="1287"/>
    </location>
</feature>
<feature type="compositionally biased region" description="Basic residues" evidence="1">
    <location>
        <begin position="417"/>
        <end position="427"/>
    </location>
</feature>
<dbReference type="Proteomes" id="UP000069940">
    <property type="component" value="Unassembled WGS sequence"/>
</dbReference>
<feature type="region of interest" description="Disordered" evidence="1">
    <location>
        <begin position="398"/>
        <end position="427"/>
    </location>
</feature>
<feature type="compositionally biased region" description="Basic and acidic residues" evidence="1">
    <location>
        <begin position="838"/>
        <end position="854"/>
    </location>
</feature>
<evidence type="ECO:0000256" key="1">
    <source>
        <dbReference type="SAM" id="MobiDB-lite"/>
    </source>
</evidence>
<feature type="region of interest" description="Disordered" evidence="1">
    <location>
        <begin position="1270"/>
        <end position="1358"/>
    </location>
</feature>
<protein>
    <recommendedName>
        <fullName evidence="4">C3H1-type domain-containing protein</fullName>
    </recommendedName>
</protein>
<feature type="compositionally biased region" description="Basic and acidic residues" evidence="1">
    <location>
        <begin position="93"/>
        <end position="102"/>
    </location>
</feature>
<feature type="region of interest" description="Disordered" evidence="1">
    <location>
        <begin position="574"/>
        <end position="602"/>
    </location>
</feature>
<feature type="compositionally biased region" description="Basic and acidic residues" evidence="1">
    <location>
        <begin position="1015"/>
        <end position="1035"/>
    </location>
</feature>
<feature type="compositionally biased region" description="Low complexity" evidence="1">
    <location>
        <begin position="910"/>
        <end position="922"/>
    </location>
</feature>
<evidence type="ECO:0000313" key="2">
    <source>
        <dbReference type="EnsemblMetazoa" id="AALFPA23_011216.P15851"/>
    </source>
</evidence>
<dbReference type="RefSeq" id="XP_029732106.2">
    <property type="nucleotide sequence ID" value="XM_029876246.2"/>
</dbReference>
<feature type="compositionally biased region" description="Basic residues" evidence="1">
    <location>
        <begin position="818"/>
        <end position="830"/>
    </location>
</feature>
<feature type="region of interest" description="Disordered" evidence="1">
    <location>
        <begin position="219"/>
        <end position="249"/>
    </location>
</feature>
<feature type="compositionally biased region" description="Polar residues" evidence="1">
    <location>
        <begin position="1304"/>
        <end position="1338"/>
    </location>
</feature>
<feature type="compositionally biased region" description="Basic and acidic residues" evidence="1">
    <location>
        <begin position="49"/>
        <end position="67"/>
    </location>
</feature>
<keyword evidence="3" id="KW-1185">Reference proteome</keyword>
<feature type="compositionally biased region" description="Basic residues" evidence="1">
    <location>
        <begin position="967"/>
        <end position="979"/>
    </location>
</feature>
<evidence type="ECO:0008006" key="4">
    <source>
        <dbReference type="Google" id="ProtNLM"/>
    </source>
</evidence>
<feature type="compositionally biased region" description="Basic and acidic residues" evidence="1">
    <location>
        <begin position="230"/>
        <end position="248"/>
    </location>
</feature>
<feature type="compositionally biased region" description="Basic residues" evidence="1">
    <location>
        <begin position="944"/>
        <end position="953"/>
    </location>
</feature>
<evidence type="ECO:0000313" key="3">
    <source>
        <dbReference type="Proteomes" id="UP000069940"/>
    </source>
</evidence>
<feature type="region of interest" description="Disordered" evidence="1">
    <location>
        <begin position="93"/>
        <end position="205"/>
    </location>
</feature>
<name>A0ABM1YQD0_AEDAL</name>
<reference evidence="3" key="1">
    <citation type="journal article" date="2015" name="Proc. Natl. Acad. Sci. U.S.A.">
        <title>Genome sequence of the Asian Tiger mosquito, Aedes albopictus, reveals insights into its biology, genetics, and evolution.</title>
        <authorList>
            <person name="Chen X.G."/>
            <person name="Jiang X."/>
            <person name="Gu J."/>
            <person name="Xu M."/>
            <person name="Wu Y."/>
            <person name="Deng Y."/>
            <person name="Zhang C."/>
            <person name="Bonizzoni M."/>
            <person name="Dermauw W."/>
            <person name="Vontas J."/>
            <person name="Armbruster P."/>
            <person name="Huang X."/>
            <person name="Yang Y."/>
            <person name="Zhang H."/>
            <person name="He W."/>
            <person name="Peng H."/>
            <person name="Liu Y."/>
            <person name="Wu K."/>
            <person name="Chen J."/>
            <person name="Lirakis M."/>
            <person name="Topalis P."/>
            <person name="Van Leeuwen T."/>
            <person name="Hall A.B."/>
            <person name="Jiang X."/>
            <person name="Thorpe C."/>
            <person name="Mueller R.L."/>
            <person name="Sun C."/>
            <person name="Waterhouse R.M."/>
            <person name="Yan G."/>
            <person name="Tu Z.J."/>
            <person name="Fang X."/>
            <person name="James A.A."/>
        </authorList>
    </citation>
    <scope>NUCLEOTIDE SEQUENCE [LARGE SCALE GENOMIC DNA]</scope>
    <source>
        <strain evidence="3">Foshan</strain>
    </source>
</reference>
<feature type="compositionally biased region" description="Pro residues" evidence="1">
    <location>
        <begin position="1411"/>
        <end position="1423"/>
    </location>
</feature>
<feature type="region of interest" description="Disordered" evidence="1">
    <location>
        <begin position="483"/>
        <end position="513"/>
    </location>
</feature>
<feature type="region of interest" description="Disordered" evidence="1">
    <location>
        <begin position="778"/>
        <end position="1120"/>
    </location>
</feature>
<feature type="region of interest" description="Disordered" evidence="1">
    <location>
        <begin position="1370"/>
        <end position="1428"/>
    </location>
</feature>
<dbReference type="EnsemblMetazoa" id="AALFPA23_011216.R15851">
    <property type="protein sequence ID" value="AALFPA23_011216.P15851"/>
    <property type="gene ID" value="AALFPA23_011216"/>
</dbReference>
<feature type="compositionally biased region" description="Basic residues" evidence="1">
    <location>
        <begin position="993"/>
        <end position="1005"/>
    </location>
</feature>
<accession>A0ABM1YQD0</accession>
<feature type="region of interest" description="Disordered" evidence="1">
    <location>
        <begin position="1"/>
        <end position="71"/>
    </location>
</feature>
<sequence>MPPEESNMADQNNMVAKRCKPSARTDASQKRDSPIHGDEDIGNDVENPNADKESDHLTEEEENKLLAEEDDLDVIDCYTEDFDSDMENDFCRREAKKEKVQKETVTTVTVSEEIDQKNKKESDKSPKAKEIDSEKRKSPTKETREKKKSPAKEVDERSKSPTKEVCEKKKSPAKKVSREKETSPTKQKKSPEKVVPEPEEDDDQDVIQLCDELSDTFLEDVGSSSVGPEAKPEISLRVKDESEKERMLSEPLVKQLVIPEICVSDEEDDKTSMCSQESLSLQIDAYVEKATEIIDEVKRTKTKTEGQSNVAAGVIKNGSLLNNSNTSEGGLYGCHQEDPDVLKLKLDLYQDMGGMDYEAEDKTEEGEKLTVVRVKAEPCSPLNIHLGDDIPTIELTSTDEEVEVVPSRKKSEEPAKKNKRGKKRKSKKKEAIECIDLRVVSSEDSFPIVADSTVSVVSSRTRNDSEGSEGSKALRNRMIAVSPEKTCGSASKKAKSLRKSLDSMEPPAKRKKKVDPAMMGYRNKRRKSVGRSVSKCSVISGCSLLSSIADEDMIVLSANEVLLADPVIIGAEGIANNEKTEHDPKEEEPSDKTEEDKAANDSKGELMHSLDLQEAIAKELVQEAALEEEKDRGESDETSFPIPTTDIALEDMLDSFIDKEANNKSADLVFHSISPEEKFLMDSLFADCEKQTQQVPSQEHLESLKTIMDDGKPLVEPANVVEPIAISYTICNGDAQSETVHMQLENVASASAEISQDIAKGPKAPNIKIIQNYQKYPFQAKPPKKSKGNSGNSQPRKGRGRKKRDVKDDTDEEYLPSSRKRYSKSRKPRNAKPPSMEEEPKVEEHHQPEEEQPPHQEQPVLQFDNGEEDDDGTATTSTVCRNMPTLEEDLALSTSSDEGETFDATSKECITTSPSKISSTSTEEGAAIRQQEDRQKSSGAGDTRRKKKGSFKVKRSDGDNLKLTLSVHKRGRPRLKGSGRSHPPQSSSNGKVVAKRGRPKGSKNRKISDFYPTTMDHKDVKEVAAKVQEPPHKESIAQQSLSPLPKEDKVTTKPAPKRKRKRLTSSSTSEDETASLGNTSSAETEPELQLSASTIGSEPEQASVENGLETTQPSAEKMDNLQIVISPLTEDKIREINTPQKCKSFAKACQTEISGLTWSIDLNQIDFRSEYFEKLRILLNNGARSGGDRSFNGVDIPNRSTLQRCLIPSPPRQQQPVADGNNNRSSADELLFQRALGEVELGANNAEDRSARQRLERVVNSVRTTFRIPKVKKQASTSPQDVTSSTPHLAEPVYREDLGVAPLPSTSHPTDRSQQPARASSSFRPPNAASVVQRTITNDYVDDQSENSENGSNVLPRDRQEFRQNIMMQDRFEAPGNQNMNSGRDSAVNMSYMPPTSAENGPPGISRPIANPDPRPSPMPPTMPLESQAGLPSRAELLNVRRTIRNDMPQQQPQPQLVMPEIPTQPFVQPFLPEPQYNPPQQQHPFAMLGGFQPALFPAATASFNRGGPLLGYPRLDPLSMFNQGMTSMQQQQQFRSNPSNMNDFLTLLWEQFKEQQQPRQQALIQPPVQAPVAPIAQPPVVPITASSSNQFPVLSQLLSQMNQISAQPPSAVPQFEPQGTNDQMEIIGGIFGCIDFLTDRCSKPHCRYPHVLPSEEEIFQKLVTRSRDVIMMSYRFVSGRDDLFIKYFPVYAGVMGRNNMRHQLVNTIADCEHSKRPIQYYKYIVEGLKTSGTSAVQAVQLILEKHTKKSFNQINVLIELILDTGEGIPTFLRMLEEFFHVKDFYYDITSVNRLLEFCVLSSALPTNELATFVCKLILKVPAGGEHLVNTRVLLEFIQKVRVDPALALDVEDIVKKYGNVVMRP</sequence>
<feature type="compositionally biased region" description="Basic and acidic residues" evidence="1">
    <location>
        <begin position="578"/>
        <end position="602"/>
    </location>
</feature>
<proteinExistence type="predicted"/>